<protein>
    <submittedName>
        <fullName evidence="1">Uncharacterized protein</fullName>
    </submittedName>
</protein>
<dbReference type="EMBL" id="QJKJ01000525">
    <property type="protein sequence ID" value="RDY12138.1"/>
    <property type="molecule type" value="Genomic_DNA"/>
</dbReference>
<evidence type="ECO:0000313" key="1">
    <source>
        <dbReference type="EMBL" id="RDY12138.1"/>
    </source>
</evidence>
<dbReference type="AlphaFoldDB" id="A0A371IAS5"/>
<dbReference type="OrthoDB" id="1434300at2759"/>
<name>A0A371IAS5_MUCPR</name>
<accession>A0A371IAS5</accession>
<sequence length="202" mass="22451">MVQVSSSTWLYNRGVYGAKKSNRKLIQDGRMRSGPLESSLRGTRAKLQDETTIMSRIDPKVVGRAELPPSRNNSNNSWRGIHGRNVDLGLKKVLSIGVGHSGKTCRRQDLPITFTNKDYEGIILHTNDSMLAFKTLGFSKSSLEECLGMLIGFIGEQVEIRGVINLETILGTSSTRKVVKMRFMVVNSPTSYNVILGRSTLY</sequence>
<proteinExistence type="predicted"/>
<dbReference type="Proteomes" id="UP000257109">
    <property type="component" value="Unassembled WGS sequence"/>
</dbReference>
<comment type="caution">
    <text evidence="1">The sequence shown here is derived from an EMBL/GenBank/DDBJ whole genome shotgun (WGS) entry which is preliminary data.</text>
</comment>
<keyword evidence="2" id="KW-1185">Reference proteome</keyword>
<feature type="non-terminal residue" evidence="1">
    <location>
        <position position="1"/>
    </location>
</feature>
<evidence type="ECO:0000313" key="2">
    <source>
        <dbReference type="Proteomes" id="UP000257109"/>
    </source>
</evidence>
<reference evidence="1" key="1">
    <citation type="submission" date="2018-05" db="EMBL/GenBank/DDBJ databases">
        <title>Draft genome of Mucuna pruriens seed.</title>
        <authorList>
            <person name="Nnadi N.E."/>
            <person name="Vos R."/>
            <person name="Hasami M.H."/>
            <person name="Devisetty U.K."/>
            <person name="Aguiy J.C."/>
        </authorList>
    </citation>
    <scope>NUCLEOTIDE SEQUENCE [LARGE SCALE GENOMIC DNA]</scope>
    <source>
        <strain evidence="1">JCA_2017</strain>
    </source>
</reference>
<organism evidence="1 2">
    <name type="scientific">Mucuna pruriens</name>
    <name type="common">Velvet bean</name>
    <name type="synonym">Dolichos pruriens</name>
    <dbReference type="NCBI Taxonomy" id="157652"/>
    <lineage>
        <taxon>Eukaryota</taxon>
        <taxon>Viridiplantae</taxon>
        <taxon>Streptophyta</taxon>
        <taxon>Embryophyta</taxon>
        <taxon>Tracheophyta</taxon>
        <taxon>Spermatophyta</taxon>
        <taxon>Magnoliopsida</taxon>
        <taxon>eudicotyledons</taxon>
        <taxon>Gunneridae</taxon>
        <taxon>Pentapetalae</taxon>
        <taxon>rosids</taxon>
        <taxon>fabids</taxon>
        <taxon>Fabales</taxon>
        <taxon>Fabaceae</taxon>
        <taxon>Papilionoideae</taxon>
        <taxon>50 kb inversion clade</taxon>
        <taxon>NPAAA clade</taxon>
        <taxon>indigoferoid/millettioid clade</taxon>
        <taxon>Phaseoleae</taxon>
        <taxon>Mucuna</taxon>
    </lineage>
</organism>
<gene>
    <name evidence="1" type="ORF">CR513_03110</name>
</gene>